<dbReference type="RefSeq" id="XP_045263690.1">
    <property type="nucleotide sequence ID" value="XM_045401017.1"/>
</dbReference>
<feature type="compositionally biased region" description="Basic and acidic residues" evidence="1">
    <location>
        <begin position="81"/>
        <end position="96"/>
    </location>
</feature>
<sequence length="159" mass="17835">MNRHPHPNLLRLISHKSITSIRPRKRPTRKHRDAIPKRLPDHPSVNQGSSDAGTSTTRPLSRPSDLQPTPPSPEPSKATTRSKDTTSGRSHRDGRERRHRRHKSRPKEPEVGVNEVVDDSELLGAILDGVGRMTVGTVAMRMDDAGRWRIRRDSGDDST</sequence>
<evidence type="ECO:0000256" key="1">
    <source>
        <dbReference type="SAM" id="MobiDB-lite"/>
    </source>
</evidence>
<feature type="compositionally biased region" description="Polar residues" evidence="1">
    <location>
        <begin position="44"/>
        <end position="67"/>
    </location>
</feature>
<reference evidence="2" key="2">
    <citation type="submission" date="2020-03" db="EMBL/GenBank/DDBJ databases">
        <authorList>
            <person name="Fu F.-F."/>
            <person name="Chen J."/>
        </authorList>
    </citation>
    <scope>NUCLEOTIDE SEQUENCE</scope>
    <source>
        <strain evidence="2">Lc1</strain>
    </source>
</reference>
<gene>
    <name evidence="2" type="ORF">GCG54_00000886</name>
</gene>
<name>A0A8H4FJU2_COLGL</name>
<feature type="region of interest" description="Disordered" evidence="1">
    <location>
        <begin position="1"/>
        <end position="112"/>
    </location>
</feature>
<organism evidence="2 3">
    <name type="scientific">Colletotrichum gloeosporioides</name>
    <name type="common">Anthracnose fungus</name>
    <name type="synonym">Glomerella cingulata</name>
    <dbReference type="NCBI Taxonomy" id="474922"/>
    <lineage>
        <taxon>Eukaryota</taxon>
        <taxon>Fungi</taxon>
        <taxon>Dikarya</taxon>
        <taxon>Ascomycota</taxon>
        <taxon>Pezizomycotina</taxon>
        <taxon>Sordariomycetes</taxon>
        <taxon>Hypocreomycetidae</taxon>
        <taxon>Glomerellales</taxon>
        <taxon>Glomerellaceae</taxon>
        <taxon>Colletotrichum</taxon>
        <taxon>Colletotrichum gloeosporioides species complex</taxon>
    </lineage>
</organism>
<dbReference type="AlphaFoldDB" id="A0A8H4FJU2"/>
<evidence type="ECO:0000313" key="3">
    <source>
        <dbReference type="Proteomes" id="UP000613401"/>
    </source>
</evidence>
<dbReference type="Proteomes" id="UP000613401">
    <property type="component" value="Unassembled WGS sequence"/>
</dbReference>
<keyword evidence="3" id="KW-1185">Reference proteome</keyword>
<feature type="compositionally biased region" description="Basic residues" evidence="1">
    <location>
        <begin position="22"/>
        <end position="32"/>
    </location>
</feature>
<dbReference type="EMBL" id="WVTB01000050">
    <property type="protein sequence ID" value="KAF3804531.1"/>
    <property type="molecule type" value="Genomic_DNA"/>
</dbReference>
<accession>A0A8H4FJU2</accession>
<dbReference type="GeneID" id="69008057"/>
<evidence type="ECO:0000313" key="2">
    <source>
        <dbReference type="EMBL" id="KAF3804531.1"/>
    </source>
</evidence>
<comment type="caution">
    <text evidence="2">The sequence shown here is derived from an EMBL/GenBank/DDBJ whole genome shotgun (WGS) entry which is preliminary data.</text>
</comment>
<reference evidence="2" key="1">
    <citation type="journal article" date="2020" name="Phytopathology">
        <title>Genome sequence and comparative analysis of Colletotrichum gloeosporioides isolated from Liriodendron leaves.</title>
        <authorList>
            <person name="Fu F.F."/>
            <person name="Hao Z."/>
            <person name="Wang P."/>
            <person name="Lu Y."/>
            <person name="Xue L.J."/>
            <person name="Wei G."/>
            <person name="Tian Y."/>
            <person name="Baishi H."/>
            <person name="Xu H."/>
            <person name="Shi J."/>
            <person name="Cheng T."/>
            <person name="Wang G."/>
            <person name="Yi Y."/>
            <person name="Chen J."/>
        </authorList>
    </citation>
    <scope>NUCLEOTIDE SEQUENCE</scope>
    <source>
        <strain evidence="2">Lc1</strain>
    </source>
</reference>
<protein>
    <submittedName>
        <fullName evidence="2">Uncharacterized protein</fullName>
    </submittedName>
</protein>
<proteinExistence type="predicted"/>